<gene>
    <name evidence="1" type="ORF">GALL_503270</name>
</gene>
<dbReference type="AlphaFoldDB" id="A0A1J5PWT6"/>
<proteinExistence type="predicted"/>
<name>A0A1J5PWT6_9ZZZZ</name>
<evidence type="ECO:0000313" key="1">
    <source>
        <dbReference type="EMBL" id="OIQ68085.1"/>
    </source>
</evidence>
<organism evidence="1">
    <name type="scientific">mine drainage metagenome</name>
    <dbReference type="NCBI Taxonomy" id="410659"/>
    <lineage>
        <taxon>unclassified sequences</taxon>
        <taxon>metagenomes</taxon>
        <taxon>ecological metagenomes</taxon>
    </lineage>
</organism>
<accession>A0A1J5PWT6</accession>
<reference evidence="1" key="1">
    <citation type="submission" date="2016-10" db="EMBL/GenBank/DDBJ databases">
        <title>Sequence of Gallionella enrichment culture.</title>
        <authorList>
            <person name="Poehlein A."/>
            <person name="Muehling M."/>
            <person name="Daniel R."/>
        </authorList>
    </citation>
    <scope>NUCLEOTIDE SEQUENCE</scope>
</reference>
<sequence>MGMGFWSKLDAVGQPSACTFESAEQARQHMQSWDNGQPPGVRFVEVIPDDGTYASMHACVRAGLPAWLTVDTETSNAASMPI</sequence>
<protein>
    <submittedName>
        <fullName evidence="1">Uncharacterized protein</fullName>
    </submittedName>
</protein>
<dbReference type="EMBL" id="MLJW01005515">
    <property type="protein sequence ID" value="OIQ68085.1"/>
    <property type="molecule type" value="Genomic_DNA"/>
</dbReference>
<comment type="caution">
    <text evidence="1">The sequence shown here is derived from an EMBL/GenBank/DDBJ whole genome shotgun (WGS) entry which is preliminary data.</text>
</comment>